<keyword evidence="2" id="KW-0238">DNA-binding</keyword>
<keyword evidence="3" id="KW-0804">Transcription</keyword>
<evidence type="ECO:0000256" key="2">
    <source>
        <dbReference type="ARBA" id="ARBA00023125"/>
    </source>
</evidence>
<dbReference type="InterPro" id="IPR003313">
    <property type="entry name" value="AraC-bd"/>
</dbReference>
<dbReference type="EMBL" id="PVTJ01000013">
    <property type="protein sequence ID" value="PRY54945.1"/>
    <property type="molecule type" value="Genomic_DNA"/>
</dbReference>
<dbReference type="GO" id="GO:0003700">
    <property type="term" value="F:DNA-binding transcription factor activity"/>
    <property type="evidence" value="ECO:0007669"/>
    <property type="project" value="InterPro"/>
</dbReference>
<comment type="caution">
    <text evidence="5">The sequence shown here is derived from an EMBL/GenBank/DDBJ whole genome shotgun (WGS) entry which is preliminary data.</text>
</comment>
<dbReference type="Gene3D" id="1.10.10.60">
    <property type="entry name" value="Homeodomain-like"/>
    <property type="match status" value="1"/>
</dbReference>
<dbReference type="Pfam" id="PF12833">
    <property type="entry name" value="HTH_18"/>
    <property type="match status" value="1"/>
</dbReference>
<evidence type="ECO:0000256" key="1">
    <source>
        <dbReference type="ARBA" id="ARBA00023015"/>
    </source>
</evidence>
<evidence type="ECO:0000313" key="6">
    <source>
        <dbReference type="Proteomes" id="UP000238176"/>
    </source>
</evidence>
<dbReference type="PROSITE" id="PS01124">
    <property type="entry name" value="HTH_ARAC_FAMILY_2"/>
    <property type="match status" value="1"/>
</dbReference>
<protein>
    <submittedName>
        <fullName evidence="5">AraC family transcriptional regulator</fullName>
    </submittedName>
</protein>
<dbReference type="GO" id="GO:0043565">
    <property type="term" value="F:sequence-specific DNA binding"/>
    <property type="evidence" value="ECO:0007669"/>
    <property type="project" value="InterPro"/>
</dbReference>
<evidence type="ECO:0000259" key="4">
    <source>
        <dbReference type="PROSITE" id="PS01124"/>
    </source>
</evidence>
<evidence type="ECO:0000256" key="3">
    <source>
        <dbReference type="ARBA" id="ARBA00023163"/>
    </source>
</evidence>
<reference evidence="5 6" key="1">
    <citation type="submission" date="2018-03" db="EMBL/GenBank/DDBJ databases">
        <title>Genomic Encyclopedia of Type Strains, Phase III (KMG-III): the genomes of soil and plant-associated and newly described type strains.</title>
        <authorList>
            <person name="Whitman W."/>
        </authorList>
    </citation>
    <scope>NUCLEOTIDE SEQUENCE [LARGE SCALE GENOMIC DNA]</scope>
    <source>
        <strain evidence="5 6">CGMCC 4.7067</strain>
    </source>
</reference>
<organism evidence="5 6">
    <name type="scientific">Glycomyces artemisiae</name>
    <dbReference type="NCBI Taxonomy" id="1076443"/>
    <lineage>
        <taxon>Bacteria</taxon>
        <taxon>Bacillati</taxon>
        <taxon>Actinomycetota</taxon>
        <taxon>Actinomycetes</taxon>
        <taxon>Glycomycetales</taxon>
        <taxon>Glycomycetaceae</taxon>
        <taxon>Glycomyces</taxon>
    </lineage>
</organism>
<proteinExistence type="predicted"/>
<dbReference type="SUPFAM" id="SSF51215">
    <property type="entry name" value="Regulatory protein AraC"/>
    <property type="match status" value="1"/>
</dbReference>
<dbReference type="InterPro" id="IPR009057">
    <property type="entry name" value="Homeodomain-like_sf"/>
</dbReference>
<gene>
    <name evidence="5" type="ORF">B0I28_11355</name>
</gene>
<name>A0A2T0UAH3_9ACTN</name>
<keyword evidence="1" id="KW-0805">Transcription regulation</keyword>
<feature type="domain" description="HTH araC/xylS-type" evidence="4">
    <location>
        <begin position="153"/>
        <end position="250"/>
    </location>
</feature>
<sequence length="257" mass="28538">MAGVAEAFHAHFTDHAYPMHVHDTWTLLIIDEGAVRYDLDRHEHGALRGFVTLLPPQVPHDGQSATPHGFRKRVLYLDDTLLDAALIGRAVDGPEIADPPLRQAVHRLHESLRGPGDELEAESRVALVADRLRRHLLGREPVAAPVRDRRLAHRLRDLLERRLAAGMSLREAAGELHAHPVHLVRAFSTEFGIAPHQYLVTRRVDRARRLLLDGLPAPAVAAATGFYDQSHLTRHFKRVVGTTPARFAGSNGRTADS</sequence>
<dbReference type="Proteomes" id="UP000238176">
    <property type="component" value="Unassembled WGS sequence"/>
</dbReference>
<dbReference type="PANTHER" id="PTHR46796">
    <property type="entry name" value="HTH-TYPE TRANSCRIPTIONAL ACTIVATOR RHAS-RELATED"/>
    <property type="match status" value="1"/>
</dbReference>
<dbReference type="InterPro" id="IPR050204">
    <property type="entry name" value="AraC_XylS_family_regulators"/>
</dbReference>
<accession>A0A2T0UAH3</accession>
<dbReference type="SUPFAM" id="SSF46689">
    <property type="entry name" value="Homeodomain-like"/>
    <property type="match status" value="2"/>
</dbReference>
<evidence type="ECO:0000313" key="5">
    <source>
        <dbReference type="EMBL" id="PRY54945.1"/>
    </source>
</evidence>
<dbReference type="PANTHER" id="PTHR46796:SF2">
    <property type="entry name" value="TRANSCRIPTIONAL REGULATORY PROTEIN"/>
    <property type="match status" value="1"/>
</dbReference>
<dbReference type="AlphaFoldDB" id="A0A2T0UAH3"/>
<dbReference type="InterPro" id="IPR037923">
    <property type="entry name" value="HTH-like"/>
</dbReference>
<keyword evidence="6" id="KW-1185">Reference proteome</keyword>
<dbReference type="Pfam" id="PF02311">
    <property type="entry name" value="AraC_binding"/>
    <property type="match status" value="1"/>
</dbReference>
<dbReference type="SMART" id="SM00342">
    <property type="entry name" value="HTH_ARAC"/>
    <property type="match status" value="1"/>
</dbReference>
<dbReference type="InterPro" id="IPR018060">
    <property type="entry name" value="HTH_AraC"/>
</dbReference>